<gene>
    <name evidence="2" type="ORF">K491DRAFT_241252</name>
</gene>
<protein>
    <submittedName>
        <fullName evidence="2">Uncharacterized protein</fullName>
    </submittedName>
</protein>
<evidence type="ECO:0000313" key="3">
    <source>
        <dbReference type="Proteomes" id="UP000799324"/>
    </source>
</evidence>
<dbReference type="Proteomes" id="UP000799324">
    <property type="component" value="Unassembled WGS sequence"/>
</dbReference>
<organism evidence="2 3">
    <name type="scientific">Lophiostoma macrostomum CBS 122681</name>
    <dbReference type="NCBI Taxonomy" id="1314788"/>
    <lineage>
        <taxon>Eukaryota</taxon>
        <taxon>Fungi</taxon>
        <taxon>Dikarya</taxon>
        <taxon>Ascomycota</taxon>
        <taxon>Pezizomycotina</taxon>
        <taxon>Dothideomycetes</taxon>
        <taxon>Pleosporomycetidae</taxon>
        <taxon>Pleosporales</taxon>
        <taxon>Lophiostomataceae</taxon>
        <taxon>Lophiostoma</taxon>
    </lineage>
</organism>
<feature type="compositionally biased region" description="Basic residues" evidence="1">
    <location>
        <begin position="104"/>
        <end position="115"/>
    </location>
</feature>
<evidence type="ECO:0000313" key="2">
    <source>
        <dbReference type="EMBL" id="KAF2648566.1"/>
    </source>
</evidence>
<dbReference type="AlphaFoldDB" id="A0A6A6SL45"/>
<reference evidence="2" key="1">
    <citation type="journal article" date="2020" name="Stud. Mycol.">
        <title>101 Dothideomycetes genomes: a test case for predicting lifestyles and emergence of pathogens.</title>
        <authorList>
            <person name="Haridas S."/>
            <person name="Albert R."/>
            <person name="Binder M."/>
            <person name="Bloem J."/>
            <person name="Labutti K."/>
            <person name="Salamov A."/>
            <person name="Andreopoulos B."/>
            <person name="Baker S."/>
            <person name="Barry K."/>
            <person name="Bills G."/>
            <person name="Bluhm B."/>
            <person name="Cannon C."/>
            <person name="Castanera R."/>
            <person name="Culley D."/>
            <person name="Daum C."/>
            <person name="Ezra D."/>
            <person name="Gonzalez J."/>
            <person name="Henrissat B."/>
            <person name="Kuo A."/>
            <person name="Liang C."/>
            <person name="Lipzen A."/>
            <person name="Lutzoni F."/>
            <person name="Magnuson J."/>
            <person name="Mondo S."/>
            <person name="Nolan M."/>
            <person name="Ohm R."/>
            <person name="Pangilinan J."/>
            <person name="Park H.-J."/>
            <person name="Ramirez L."/>
            <person name="Alfaro M."/>
            <person name="Sun H."/>
            <person name="Tritt A."/>
            <person name="Yoshinaga Y."/>
            <person name="Zwiers L.-H."/>
            <person name="Turgeon B."/>
            <person name="Goodwin S."/>
            <person name="Spatafora J."/>
            <person name="Crous P."/>
            <person name="Grigoriev I."/>
        </authorList>
    </citation>
    <scope>NUCLEOTIDE SEQUENCE</scope>
    <source>
        <strain evidence="2">CBS 122681</strain>
    </source>
</reference>
<name>A0A6A6SL45_9PLEO</name>
<accession>A0A6A6SL45</accession>
<dbReference type="EMBL" id="MU004532">
    <property type="protein sequence ID" value="KAF2648566.1"/>
    <property type="molecule type" value="Genomic_DNA"/>
</dbReference>
<sequence>MPPRRSLFEMVFGVEQPPASPRKRKKTEVGALLSDQGFSETAINKHLEAEKVMDPMPKKRRKTEVEMLLRGQSLSEHAIGEYMRQARVPVASTSRSNGKNASGARKKKKKKKKKRMLVDKEPFPFLSLPAELRNKIYKLVIGGHVIRSQLGLSSNDPRNKTFCIEHQHLLLLQRCAARTRRGR</sequence>
<feature type="region of interest" description="Disordered" evidence="1">
    <location>
        <begin position="86"/>
        <end position="116"/>
    </location>
</feature>
<proteinExistence type="predicted"/>
<dbReference type="OrthoDB" id="5413827at2759"/>
<feature type="compositionally biased region" description="Polar residues" evidence="1">
    <location>
        <begin position="91"/>
        <end position="100"/>
    </location>
</feature>
<keyword evidence="3" id="KW-1185">Reference proteome</keyword>
<evidence type="ECO:0000256" key="1">
    <source>
        <dbReference type="SAM" id="MobiDB-lite"/>
    </source>
</evidence>